<evidence type="ECO:0000313" key="2">
    <source>
        <dbReference type="Proteomes" id="UP000243077"/>
    </source>
</evidence>
<sequence>MIARVGGAGWLRGSVARLGCLGEQLSEEPGEAPGLGRRPA</sequence>
<name>A0A2L2BRI5_9MICO</name>
<dbReference type="Proteomes" id="UP000243077">
    <property type="component" value="Chromosome"/>
</dbReference>
<protein>
    <submittedName>
        <fullName evidence="1">Uncharacterized protein</fullName>
    </submittedName>
</protein>
<dbReference type="EMBL" id="CP026923">
    <property type="protein sequence ID" value="AVG24269.1"/>
    <property type="molecule type" value="Genomic_DNA"/>
</dbReference>
<organism evidence="1 2">
    <name type="scientific">Pontimonas salivibrio</name>
    <dbReference type="NCBI Taxonomy" id="1159327"/>
    <lineage>
        <taxon>Bacteria</taxon>
        <taxon>Bacillati</taxon>
        <taxon>Actinomycetota</taxon>
        <taxon>Actinomycetes</taxon>
        <taxon>Micrococcales</taxon>
        <taxon>Microbacteriaceae</taxon>
        <taxon>Pontimonas</taxon>
    </lineage>
</organism>
<gene>
    <name evidence="1" type="ORF">C3B54_111323</name>
</gene>
<dbReference type="AlphaFoldDB" id="A0A2L2BRI5"/>
<accession>A0A2L2BRI5</accession>
<proteinExistence type="predicted"/>
<reference evidence="1 2" key="1">
    <citation type="submission" date="2018-02" db="EMBL/GenBank/DDBJ databases">
        <title>Complete genome of the streamlined marine actinobacterium Pontimonas salivibrio CL-TW6 adapted to coastal planktonic lifestype.</title>
        <authorList>
            <person name="Cho B.C."/>
            <person name="Hardies S.C."/>
            <person name="Jang G.I."/>
            <person name="Hwang C.Y."/>
        </authorList>
    </citation>
    <scope>NUCLEOTIDE SEQUENCE [LARGE SCALE GENOMIC DNA]</scope>
    <source>
        <strain evidence="1 2">CL-TW6</strain>
    </source>
</reference>
<evidence type="ECO:0000313" key="1">
    <source>
        <dbReference type="EMBL" id="AVG24269.1"/>
    </source>
</evidence>
<keyword evidence="2" id="KW-1185">Reference proteome</keyword>
<dbReference type="KEGG" id="psai:C3B54_111323"/>